<evidence type="ECO:0000313" key="1">
    <source>
        <dbReference type="EMBL" id="SVA10883.1"/>
    </source>
</evidence>
<dbReference type="EMBL" id="UINC01003986">
    <property type="protein sequence ID" value="SVA10883.1"/>
    <property type="molecule type" value="Genomic_DNA"/>
</dbReference>
<gene>
    <name evidence="1" type="ORF">METZ01_LOCUS63737</name>
</gene>
<protein>
    <submittedName>
        <fullName evidence="1">Uncharacterized protein</fullName>
    </submittedName>
</protein>
<dbReference type="AlphaFoldDB" id="A0A381TAM1"/>
<proteinExistence type="predicted"/>
<reference evidence="1" key="1">
    <citation type="submission" date="2018-05" db="EMBL/GenBank/DDBJ databases">
        <authorList>
            <person name="Lanie J.A."/>
            <person name="Ng W.-L."/>
            <person name="Kazmierczak K.M."/>
            <person name="Andrzejewski T.M."/>
            <person name="Davidsen T.M."/>
            <person name="Wayne K.J."/>
            <person name="Tettelin H."/>
            <person name="Glass J.I."/>
            <person name="Rusch D."/>
            <person name="Podicherti R."/>
            <person name="Tsui H.-C.T."/>
            <person name="Winkler M.E."/>
        </authorList>
    </citation>
    <scope>NUCLEOTIDE SEQUENCE</scope>
</reference>
<organism evidence="1">
    <name type="scientific">marine metagenome</name>
    <dbReference type="NCBI Taxonomy" id="408172"/>
    <lineage>
        <taxon>unclassified sequences</taxon>
        <taxon>metagenomes</taxon>
        <taxon>ecological metagenomes</taxon>
    </lineage>
</organism>
<sequence length="58" mass="6545">MGLATVIIRTGEKQRRVIVVSSLFMTNPLMEPMLGCYCDYQTPGIKRQRAVLIGLYIV</sequence>
<accession>A0A381TAM1</accession>
<name>A0A381TAM1_9ZZZZ</name>